<sequence length="1092" mass="121462">MTSVIQPMDKGVIKNLKHFYRRFLVENILTGDSEALKIKLDVLQASRLCKKAWDQVTSETIKHCFKKAGFVKKEEDEENADDIIAETMPSVDGWEDVISNPTISYDDFLNVDDDVAVCGEITDADIIAEVLNHNIEKQDGDEASGDEDESSVAGEMNVPSAAEATNYIMQLRRFFESKNDIYCGLSRDHGTMVKKGVVSRGGDGPPPPYHHGWPVHHGSHCQALRCHQVGAGQPPVAVHVVQAMIIMSQKVETLSAGEIFSPPSIKSSDNFTSARFRTPTRPARFLLLETPYIQFLRDCLDKSLNRPDTAFNKEQHTVMFSIMERVLVPLLVHDQLIANHQRACGRISTNEKLRVNDDDLGQEVKKKVFSTPSRCARSSPVENYHSTKTAPITPYPPNHTIRQDSTASPQQSHKIGDSQKTRAELCSSPSDQDDVQTFCCVDKKGILSWPNPTPEKVFFLKALSTPGEDKPSDQMDQVKKSPRLPSGARSPKHISGDVPRNNNMTTTSNLFETVVEPSCNGMVWYRCLCELATQIGFTDKAVGTYRFQQQVGLFRHVNLPGTHQIFSQGTADLVLDACSEYWNGRDIRSLSESDRKKILDFYQRSSLTAHCMAFSYGPLISPVDRHLTQGYLELPPDSSHIFPSLRSLNSISSESLLQQLGSTPEQGTVDVDGALRLLGHEVFIGMVTMQYQACPISDRVEENVWWQDIVCLVEQLDNACIRFVHFSKENELRSRVFSEKMGLESGWNCHISLLSEKVVPESEPSIHQVATLSTSPAAHCKASSSQVLTTLVPSHILKAKLPKGIRAIRPHLVSVDNVPLLVSLFTDCTPDTTREMVAIMQEHGRVVCCMGSSANPANGPVFLQADASTRVCVVQSMIIMLGTEVGNHCWWFQNLFYFLGCFCLKFIPSICIALFCFILASANFCPLSRSYVPPACQIFVDVGDNLPGDTMGPGLTLSQHLFALILTFYFGPTSEKLCIIEASLITKILDKCGIEYKLEETVQSKKRTRGSQDDSRSPTRSERNLKTPRMDIDEQSPVTGVSQQMNAAHPPQDDEENNDNDGPWTTVTNVKKTRIPPVIAENVQIGNFFAKN</sequence>
<dbReference type="Proteomes" id="UP001235939">
    <property type="component" value="Chromosome 19"/>
</dbReference>
<feature type="region of interest" description="Disordered" evidence="1">
    <location>
        <begin position="465"/>
        <end position="503"/>
    </location>
</feature>
<dbReference type="InterPro" id="IPR004875">
    <property type="entry name" value="DDE_SF_endonuclease_dom"/>
</dbReference>
<accession>A0ABY6LM39</accession>
<dbReference type="InterPro" id="IPR039720">
    <property type="entry name" value="TMEM94"/>
</dbReference>
<evidence type="ECO:0000259" key="2">
    <source>
        <dbReference type="Pfam" id="PF03184"/>
    </source>
</evidence>
<feature type="compositionally biased region" description="Polar residues" evidence="1">
    <location>
        <begin position="1036"/>
        <end position="1046"/>
    </location>
</feature>
<dbReference type="InterPro" id="IPR023299">
    <property type="entry name" value="ATPase_P-typ_cyto_dom_N"/>
</dbReference>
<feature type="domain" description="DDE-1" evidence="2">
    <location>
        <begin position="2"/>
        <end position="65"/>
    </location>
</feature>
<feature type="compositionally biased region" description="Basic and acidic residues" evidence="1">
    <location>
        <begin position="467"/>
        <end position="479"/>
    </location>
</feature>
<evidence type="ECO:0000313" key="3">
    <source>
        <dbReference type="EMBL" id="UYV80595.1"/>
    </source>
</evidence>
<feature type="compositionally biased region" description="Basic and acidic residues" evidence="1">
    <location>
        <begin position="414"/>
        <end position="423"/>
    </location>
</feature>
<evidence type="ECO:0000313" key="4">
    <source>
        <dbReference type="Proteomes" id="UP001235939"/>
    </source>
</evidence>
<feature type="region of interest" description="Disordered" evidence="1">
    <location>
        <begin position="1003"/>
        <end position="1069"/>
    </location>
</feature>
<protein>
    <submittedName>
        <fullName evidence="3">KIAA0195</fullName>
    </submittedName>
</protein>
<dbReference type="PANTHER" id="PTHR13219">
    <property type="entry name" value="TRANSMEMBRANE PROTEIN 94"/>
    <property type="match status" value="1"/>
</dbReference>
<feature type="region of interest" description="Disordered" evidence="1">
    <location>
        <begin position="371"/>
        <end position="433"/>
    </location>
</feature>
<feature type="compositionally biased region" description="Polar residues" evidence="1">
    <location>
        <begin position="403"/>
        <end position="413"/>
    </location>
</feature>
<gene>
    <name evidence="3" type="ORF">LAZ67_19000894</name>
</gene>
<proteinExistence type="predicted"/>
<keyword evidence="4" id="KW-1185">Reference proteome</keyword>
<dbReference type="EMBL" id="CP092881">
    <property type="protein sequence ID" value="UYV80595.1"/>
    <property type="molecule type" value="Genomic_DNA"/>
</dbReference>
<dbReference type="Pfam" id="PF03184">
    <property type="entry name" value="DDE_1"/>
    <property type="match status" value="1"/>
</dbReference>
<feature type="compositionally biased region" description="Basic and acidic residues" evidence="1">
    <location>
        <begin position="1010"/>
        <end position="1032"/>
    </location>
</feature>
<feature type="compositionally biased region" description="Polar residues" evidence="1">
    <location>
        <begin position="380"/>
        <end position="390"/>
    </location>
</feature>
<name>A0ABY6LM39_9ARAC</name>
<dbReference type="SUPFAM" id="SSF81660">
    <property type="entry name" value="Metal cation-transporting ATPase, ATP-binding domain N"/>
    <property type="match status" value="1"/>
</dbReference>
<dbReference type="PANTHER" id="PTHR13219:SF6">
    <property type="entry name" value="TRANSMEMBRANE PROTEIN 94"/>
    <property type="match status" value="1"/>
</dbReference>
<organism evidence="3 4">
    <name type="scientific">Cordylochernes scorpioides</name>
    <dbReference type="NCBI Taxonomy" id="51811"/>
    <lineage>
        <taxon>Eukaryota</taxon>
        <taxon>Metazoa</taxon>
        <taxon>Ecdysozoa</taxon>
        <taxon>Arthropoda</taxon>
        <taxon>Chelicerata</taxon>
        <taxon>Arachnida</taxon>
        <taxon>Pseudoscorpiones</taxon>
        <taxon>Cheliferoidea</taxon>
        <taxon>Chernetidae</taxon>
        <taxon>Cordylochernes</taxon>
    </lineage>
</organism>
<evidence type="ECO:0000256" key="1">
    <source>
        <dbReference type="SAM" id="MobiDB-lite"/>
    </source>
</evidence>
<reference evidence="3 4" key="1">
    <citation type="submission" date="2022-01" db="EMBL/GenBank/DDBJ databases">
        <title>A chromosomal length assembly of Cordylochernes scorpioides.</title>
        <authorList>
            <person name="Zeh D."/>
            <person name="Zeh J."/>
        </authorList>
    </citation>
    <scope>NUCLEOTIDE SEQUENCE [LARGE SCALE GENOMIC DNA]</scope>
    <source>
        <strain evidence="3">IN4F17</strain>
        <tissue evidence="3">Whole Body</tissue>
    </source>
</reference>